<feature type="region of interest" description="Disordered" evidence="2">
    <location>
        <begin position="155"/>
        <end position="237"/>
    </location>
</feature>
<evidence type="ECO:0000256" key="2">
    <source>
        <dbReference type="SAM" id="MobiDB-lite"/>
    </source>
</evidence>
<dbReference type="InterPro" id="IPR044696">
    <property type="entry name" value="WIP1/2/3"/>
</dbReference>
<evidence type="ECO:0008006" key="6">
    <source>
        <dbReference type="Google" id="ProtNLM"/>
    </source>
</evidence>
<feature type="region of interest" description="Disordered" evidence="2">
    <location>
        <begin position="412"/>
        <end position="446"/>
    </location>
</feature>
<keyword evidence="5" id="KW-1185">Reference proteome</keyword>
<name>A0AA86SHC7_9FABA</name>
<feature type="compositionally biased region" description="Polar residues" evidence="2">
    <location>
        <begin position="101"/>
        <end position="111"/>
    </location>
</feature>
<accession>A0AA86SHC7</accession>
<evidence type="ECO:0000313" key="5">
    <source>
        <dbReference type="Proteomes" id="UP001189624"/>
    </source>
</evidence>
<dbReference type="PANTHER" id="PTHR34562:SF8">
    <property type="entry name" value="WPP DOMAIN-INTERACTING PROTEIN 1"/>
    <property type="match status" value="1"/>
</dbReference>
<feature type="coiled-coil region" evidence="1">
    <location>
        <begin position="460"/>
        <end position="508"/>
    </location>
</feature>
<evidence type="ECO:0000256" key="3">
    <source>
        <dbReference type="SAM" id="Phobius"/>
    </source>
</evidence>
<feature type="compositionally biased region" description="Polar residues" evidence="2">
    <location>
        <begin position="37"/>
        <end position="47"/>
    </location>
</feature>
<keyword evidence="3" id="KW-1133">Transmembrane helix</keyword>
<dbReference type="AlphaFoldDB" id="A0AA86SHC7"/>
<dbReference type="PANTHER" id="PTHR34562">
    <property type="entry name" value="WPP DOMAIN-INTERACTING PROTEIN 2"/>
    <property type="match status" value="1"/>
</dbReference>
<reference evidence="4" key="1">
    <citation type="submission" date="2023-10" db="EMBL/GenBank/DDBJ databases">
        <authorList>
            <person name="Domelevo Entfellner J.-B."/>
        </authorList>
    </citation>
    <scope>NUCLEOTIDE SEQUENCE</scope>
</reference>
<keyword evidence="1" id="KW-0175">Coiled coil</keyword>
<dbReference type="EMBL" id="OY731402">
    <property type="protein sequence ID" value="CAJ1958545.1"/>
    <property type="molecule type" value="Genomic_DNA"/>
</dbReference>
<feature type="compositionally biased region" description="Low complexity" evidence="2">
    <location>
        <begin position="225"/>
        <end position="236"/>
    </location>
</feature>
<gene>
    <name evidence="4" type="ORF">AYBTSS11_LOCUS17798</name>
</gene>
<organism evidence="4 5">
    <name type="scientific">Sphenostylis stenocarpa</name>
    <dbReference type="NCBI Taxonomy" id="92480"/>
    <lineage>
        <taxon>Eukaryota</taxon>
        <taxon>Viridiplantae</taxon>
        <taxon>Streptophyta</taxon>
        <taxon>Embryophyta</taxon>
        <taxon>Tracheophyta</taxon>
        <taxon>Spermatophyta</taxon>
        <taxon>Magnoliopsida</taxon>
        <taxon>eudicotyledons</taxon>
        <taxon>Gunneridae</taxon>
        <taxon>Pentapetalae</taxon>
        <taxon>rosids</taxon>
        <taxon>fabids</taxon>
        <taxon>Fabales</taxon>
        <taxon>Fabaceae</taxon>
        <taxon>Papilionoideae</taxon>
        <taxon>50 kb inversion clade</taxon>
        <taxon>NPAAA clade</taxon>
        <taxon>indigoferoid/millettioid clade</taxon>
        <taxon>Phaseoleae</taxon>
        <taxon>Sphenostylis</taxon>
    </lineage>
</organism>
<proteinExistence type="predicted"/>
<feature type="compositionally biased region" description="Polar residues" evidence="2">
    <location>
        <begin position="185"/>
        <end position="200"/>
    </location>
</feature>
<evidence type="ECO:0000313" key="4">
    <source>
        <dbReference type="EMBL" id="CAJ1958545.1"/>
    </source>
</evidence>
<feature type="compositionally biased region" description="Basic residues" evidence="2">
    <location>
        <begin position="70"/>
        <end position="80"/>
    </location>
</feature>
<feature type="transmembrane region" description="Helical" evidence="3">
    <location>
        <begin position="607"/>
        <end position="624"/>
    </location>
</feature>
<sequence>MDLGNESVEENEVNNDGNGNGGSYGNEKIGLGFEGNSDVNGSDQKGTTGEVEVDSGEGVNDKGTPTKGFGLKKWKRIRRNVVKDPNSSADSGKVLKRGLSGNVNLRENQPFQRDVKERSDGSSNMLANVVFSDGNVIHGSSSDSRYALGSGFAVGTDSENSEDRSSKSSTAASEPKLRQEKSRSKNVTSKHLANSAQRVQQGKGRTEGSKKPGGGGRVKIEKENSFSSLESDSRSSNFKQGVFSVTSNGKHSGRPNVYDGVNRGEAHANEHFTEGVEAGYGNENVVEDEDLLPENLATNLSWDVTEEKSVNNQSSAIEDPLIKSVCSLQAVQEALQEALCWVINRWKTENEPVGKPAIFSMSGISLTKCLYVLALTFPQWLGCLMVKCLDFEPIIVKLQKFREIGIEAISPDDDHSAKCSSESAGPTVDLGLNKSSQSDQSGAEEEEIKQTALSSSYPQISSLTQNINILERKLEELQGVLALKDSRIAELEKSLSSLKISREESSRTLGLSDEKCKGVEYDLEGLFRLKIEAEVEYLAVSKVMQTLFEEQEKLSESQVQVLDKLVDAESKVSVLKNKAEELEKYCDDSVVVEESLVLQRRLCKDTFYLFIQSMFLVFIFWLFMSQSSPNSGMVVPT</sequence>
<keyword evidence="3" id="KW-0472">Membrane</keyword>
<dbReference type="Proteomes" id="UP001189624">
    <property type="component" value="Chromosome 5"/>
</dbReference>
<protein>
    <recommendedName>
        <fullName evidence="6">WPP domain-interacting protein 2</fullName>
    </recommendedName>
</protein>
<keyword evidence="3" id="KW-0812">Transmembrane</keyword>
<dbReference type="Gramene" id="rna-AYBTSS11_LOCUS17798">
    <property type="protein sequence ID" value="CAJ1958545.1"/>
    <property type="gene ID" value="gene-AYBTSS11_LOCUS17798"/>
</dbReference>
<feature type="region of interest" description="Disordered" evidence="2">
    <location>
        <begin position="1"/>
        <end position="123"/>
    </location>
</feature>
<evidence type="ECO:0000256" key="1">
    <source>
        <dbReference type="SAM" id="Coils"/>
    </source>
</evidence>